<dbReference type="Gene3D" id="1.10.4200.10">
    <property type="entry name" value="Triphosphoribosyl-dephospho-CoA protein"/>
    <property type="match status" value="1"/>
</dbReference>
<proteinExistence type="predicted"/>
<accession>A0ABS8NG17</accession>
<dbReference type="Pfam" id="PF01874">
    <property type="entry name" value="CitG"/>
    <property type="match status" value="1"/>
</dbReference>
<sequence length="296" mass="32898">MTLRGPADAIQYACVLEATAPKAGNVHPVARFDDLCFADFVTAAELASNELTRPATGLGDRIYELVLQTRRKTRTNVNLGIALLLGPIVFAEEKFRRSKEDWTLDRWSDAVRSVLETLPKRQSQRIAEAIATSMAGGMDGDYQPSDLSLDVESSAAEEYDIMAGMREAKDRDLIAAEYAGGFRSFFEEVVPSMQSCVNETGDLLSGIAWTHLRLLASRGDTLIARKNGVQAEQIIREQARQCCIDFEKDRNVLHIAKFDRMLREEGHRRNPGTTADFVAAALYVCLRMHELPDVTA</sequence>
<dbReference type="InterPro" id="IPR002736">
    <property type="entry name" value="CitG"/>
</dbReference>
<organism evidence="1 2">
    <name type="scientific">Rhodopirellula halodulae</name>
    <dbReference type="NCBI Taxonomy" id="2894198"/>
    <lineage>
        <taxon>Bacteria</taxon>
        <taxon>Pseudomonadati</taxon>
        <taxon>Planctomycetota</taxon>
        <taxon>Planctomycetia</taxon>
        <taxon>Pirellulales</taxon>
        <taxon>Pirellulaceae</taxon>
        <taxon>Rhodopirellula</taxon>
    </lineage>
</organism>
<reference evidence="1" key="1">
    <citation type="submission" date="2021-11" db="EMBL/GenBank/DDBJ databases">
        <title>Genome sequence.</title>
        <authorList>
            <person name="Sun Q."/>
        </authorList>
    </citation>
    <scope>NUCLEOTIDE SEQUENCE</scope>
    <source>
        <strain evidence="1">JC740</strain>
    </source>
</reference>
<comment type="caution">
    <text evidence="1">The sequence shown here is derived from an EMBL/GenBank/DDBJ whole genome shotgun (WGS) entry which is preliminary data.</text>
</comment>
<dbReference type="RefSeq" id="WP_230272385.1">
    <property type="nucleotide sequence ID" value="NZ_JAJKFW010000012.1"/>
</dbReference>
<evidence type="ECO:0000313" key="1">
    <source>
        <dbReference type="EMBL" id="MCC9641902.1"/>
    </source>
</evidence>
<keyword evidence="2" id="KW-1185">Reference proteome</keyword>
<dbReference type="PANTHER" id="PTHR42280:SF1">
    <property type="entry name" value="CITG FAMILY PROTEIN"/>
    <property type="match status" value="1"/>
</dbReference>
<evidence type="ECO:0000313" key="2">
    <source>
        <dbReference type="Proteomes" id="UP001430306"/>
    </source>
</evidence>
<dbReference type="PANTHER" id="PTHR42280">
    <property type="entry name" value="CITG FAMILY PROTEIN"/>
    <property type="match status" value="1"/>
</dbReference>
<name>A0ABS8NG17_9BACT</name>
<protein>
    <submittedName>
        <fullName evidence="1">Triphosphoribosyl-dephospho-CoA synthase</fullName>
    </submittedName>
</protein>
<dbReference type="Proteomes" id="UP001430306">
    <property type="component" value="Unassembled WGS sequence"/>
</dbReference>
<dbReference type="EMBL" id="JAJKFW010000012">
    <property type="protein sequence ID" value="MCC9641902.1"/>
    <property type="molecule type" value="Genomic_DNA"/>
</dbReference>
<gene>
    <name evidence="1" type="ORF">LOC71_06415</name>
</gene>